<reference evidence="4 5" key="1">
    <citation type="journal article" date="2011" name="EMBO J.">
        <title>Structural diversity of bacterial flagellar motors.</title>
        <authorList>
            <person name="Chen S."/>
            <person name="Beeby M."/>
            <person name="Murphy G.E."/>
            <person name="Leadbetter J.R."/>
            <person name="Hendrixson D.R."/>
            <person name="Briegel A."/>
            <person name="Li Z."/>
            <person name="Shi J."/>
            <person name="Tocheva E.I."/>
            <person name="Muller A."/>
            <person name="Dobro M.J."/>
            <person name="Jensen G.J."/>
        </authorList>
    </citation>
    <scope>NUCLEOTIDE SEQUENCE [LARGE SCALE GENOMIC DNA]</scope>
    <source>
        <strain evidence="4 5">DSM 6540</strain>
    </source>
</reference>
<keyword evidence="5" id="KW-1185">Reference proteome</keyword>
<accession>F7NFQ7</accession>
<dbReference type="STRING" id="1009370.ALO_04433"/>
<feature type="domain" description="N-acetyltransferase" evidence="3">
    <location>
        <begin position="31"/>
        <end position="178"/>
    </location>
</feature>
<dbReference type="InterPro" id="IPR000182">
    <property type="entry name" value="GNAT_dom"/>
</dbReference>
<organism evidence="4 5">
    <name type="scientific">Acetonema longum DSM 6540</name>
    <dbReference type="NCBI Taxonomy" id="1009370"/>
    <lineage>
        <taxon>Bacteria</taxon>
        <taxon>Bacillati</taxon>
        <taxon>Bacillota</taxon>
        <taxon>Negativicutes</taxon>
        <taxon>Acetonemataceae</taxon>
        <taxon>Acetonema</taxon>
    </lineage>
</organism>
<evidence type="ECO:0000313" key="4">
    <source>
        <dbReference type="EMBL" id="EGO65120.1"/>
    </source>
</evidence>
<evidence type="ECO:0000313" key="5">
    <source>
        <dbReference type="Proteomes" id="UP000003240"/>
    </source>
</evidence>
<name>F7NFQ7_9FIRM</name>
<dbReference type="SUPFAM" id="SSF55729">
    <property type="entry name" value="Acyl-CoA N-acyltransferases (Nat)"/>
    <property type="match status" value="1"/>
</dbReference>
<gene>
    <name evidence="4" type="ORF">ALO_04433</name>
</gene>
<evidence type="ECO:0000259" key="3">
    <source>
        <dbReference type="PROSITE" id="PS51186"/>
    </source>
</evidence>
<dbReference type="AlphaFoldDB" id="F7NFQ7"/>
<dbReference type="OrthoDB" id="9789603at2"/>
<dbReference type="InterPro" id="IPR016181">
    <property type="entry name" value="Acyl_CoA_acyltransferase"/>
</dbReference>
<keyword evidence="1 4" id="KW-0808">Transferase</keyword>
<dbReference type="InterPro" id="IPR050832">
    <property type="entry name" value="Bact_Acetyltransf"/>
</dbReference>
<proteinExistence type="predicted"/>
<protein>
    <submittedName>
        <fullName evidence="4">GNAT family acetyltransferase</fullName>
    </submittedName>
</protein>
<dbReference type="Gene3D" id="3.40.630.30">
    <property type="match status" value="1"/>
</dbReference>
<comment type="caution">
    <text evidence="4">The sequence shown here is derived from an EMBL/GenBank/DDBJ whole genome shotgun (WGS) entry which is preliminary data.</text>
</comment>
<dbReference type="RefSeq" id="WP_004573107.1">
    <property type="nucleotide sequence ID" value="NZ_AFGF01000032.1"/>
</dbReference>
<dbReference type="CDD" id="cd04301">
    <property type="entry name" value="NAT_SF"/>
    <property type="match status" value="1"/>
</dbReference>
<evidence type="ECO:0000256" key="1">
    <source>
        <dbReference type="ARBA" id="ARBA00022679"/>
    </source>
</evidence>
<sequence length="178" mass="19965">MSTDPKDNKGDIIIRRFDAGDAAATERFIIPMIREVYPDYPDSATRWDVTHLADAYACRPDAAMFLAIDRPNGEKVAGTAAINRYDDRIAAVRGIYDAAKTAELSRCYVDSRLRRCGIATRLVASLEAFSRSLGYAVICLHTHRFLPGGLPFWLSQGYIARLEPQDKDETVFMDKNIE</sequence>
<dbReference type="EMBL" id="AFGF01000032">
    <property type="protein sequence ID" value="EGO65120.1"/>
    <property type="molecule type" value="Genomic_DNA"/>
</dbReference>
<dbReference type="PROSITE" id="PS51186">
    <property type="entry name" value="GNAT"/>
    <property type="match status" value="1"/>
</dbReference>
<dbReference type="Proteomes" id="UP000003240">
    <property type="component" value="Unassembled WGS sequence"/>
</dbReference>
<keyword evidence="2" id="KW-0012">Acyltransferase</keyword>
<dbReference type="Pfam" id="PF00583">
    <property type="entry name" value="Acetyltransf_1"/>
    <property type="match status" value="1"/>
</dbReference>
<dbReference type="eggNOG" id="COG1444">
    <property type="taxonomic scope" value="Bacteria"/>
</dbReference>
<evidence type="ECO:0000256" key="2">
    <source>
        <dbReference type="ARBA" id="ARBA00023315"/>
    </source>
</evidence>
<dbReference type="GO" id="GO:0016747">
    <property type="term" value="F:acyltransferase activity, transferring groups other than amino-acyl groups"/>
    <property type="evidence" value="ECO:0007669"/>
    <property type="project" value="InterPro"/>
</dbReference>
<dbReference type="PANTHER" id="PTHR43877">
    <property type="entry name" value="AMINOALKYLPHOSPHONATE N-ACETYLTRANSFERASE-RELATED-RELATED"/>
    <property type="match status" value="1"/>
</dbReference>